<dbReference type="NCBIfam" id="TIGR00580">
    <property type="entry name" value="mfd"/>
    <property type="match status" value="1"/>
</dbReference>
<evidence type="ECO:0000256" key="7">
    <source>
        <dbReference type="ARBA" id="ARBA00023125"/>
    </source>
</evidence>
<dbReference type="GO" id="GO:0016787">
    <property type="term" value="F:hydrolase activity"/>
    <property type="evidence" value="ECO:0007669"/>
    <property type="project" value="UniProtKB-KW"/>
</dbReference>
<dbReference type="InterPro" id="IPR005118">
    <property type="entry name" value="TRCF_C"/>
</dbReference>
<dbReference type="EC" id="3.6.4.-" evidence="9"/>
<dbReference type="Proteomes" id="UP000237947">
    <property type="component" value="Chromosome"/>
</dbReference>
<evidence type="ECO:0000256" key="10">
    <source>
        <dbReference type="SAM" id="MobiDB-lite"/>
    </source>
</evidence>
<keyword evidence="7 9" id="KW-0238">DNA-binding</keyword>
<keyword evidence="4 9" id="KW-0378">Hydrolase</keyword>
<dbReference type="SUPFAM" id="SSF52540">
    <property type="entry name" value="P-loop containing nucleoside triphosphate hydrolases"/>
    <property type="match status" value="3"/>
</dbReference>
<dbReference type="InterPro" id="IPR003711">
    <property type="entry name" value="CarD-like/TRCF_RID"/>
</dbReference>
<dbReference type="GO" id="GO:0005737">
    <property type="term" value="C:cytoplasm"/>
    <property type="evidence" value="ECO:0007669"/>
    <property type="project" value="UniProtKB-SubCell"/>
</dbReference>
<evidence type="ECO:0000256" key="9">
    <source>
        <dbReference type="HAMAP-Rule" id="MF_00969"/>
    </source>
</evidence>
<evidence type="ECO:0000256" key="4">
    <source>
        <dbReference type="ARBA" id="ARBA00022801"/>
    </source>
</evidence>
<evidence type="ECO:0000313" key="13">
    <source>
        <dbReference type="EMBL" id="AVM41865.1"/>
    </source>
</evidence>
<protein>
    <recommendedName>
        <fullName evidence="9">Transcription-repair-coupling factor</fullName>
        <shortName evidence="9">TRCF</shortName>
        <ecNumber evidence="9">3.6.4.-</ecNumber>
    </recommendedName>
</protein>
<evidence type="ECO:0000259" key="12">
    <source>
        <dbReference type="PROSITE" id="PS51194"/>
    </source>
</evidence>
<dbReference type="PROSITE" id="PS51192">
    <property type="entry name" value="HELICASE_ATP_BIND_1"/>
    <property type="match status" value="1"/>
</dbReference>
<dbReference type="GO" id="GO:0003684">
    <property type="term" value="F:damaged DNA binding"/>
    <property type="evidence" value="ECO:0007669"/>
    <property type="project" value="InterPro"/>
</dbReference>
<dbReference type="InterPro" id="IPR036101">
    <property type="entry name" value="CarD-like/TRCF_RID_sf"/>
</dbReference>
<comment type="similarity">
    <text evidence="9">In the C-terminal section; belongs to the helicase family. RecG subfamily.</text>
</comment>
<dbReference type="InterPro" id="IPR047112">
    <property type="entry name" value="RecG/Mfd"/>
</dbReference>
<keyword evidence="3 9" id="KW-0227">DNA damage</keyword>
<dbReference type="CDD" id="cd17991">
    <property type="entry name" value="DEXHc_TRCF"/>
    <property type="match status" value="1"/>
</dbReference>
<comment type="similarity">
    <text evidence="9">In the N-terminal section; belongs to the UvrB family.</text>
</comment>
<dbReference type="Gene3D" id="3.40.50.11180">
    <property type="match status" value="1"/>
</dbReference>
<dbReference type="Pfam" id="PF03461">
    <property type="entry name" value="TRCF"/>
    <property type="match status" value="1"/>
</dbReference>
<accession>A0A2S0KLF2</accession>
<dbReference type="SMART" id="SM01058">
    <property type="entry name" value="CarD_TRCF"/>
    <property type="match status" value="1"/>
</dbReference>
<dbReference type="InterPro" id="IPR004576">
    <property type="entry name" value="Mfd"/>
</dbReference>
<dbReference type="InterPro" id="IPR011545">
    <property type="entry name" value="DEAD/DEAH_box_helicase_dom"/>
</dbReference>
<evidence type="ECO:0000313" key="14">
    <source>
        <dbReference type="Proteomes" id="UP000237947"/>
    </source>
</evidence>
<keyword evidence="1 9" id="KW-0963">Cytoplasm</keyword>
<dbReference type="Pfam" id="PF00271">
    <property type="entry name" value="Helicase_C"/>
    <property type="match status" value="1"/>
</dbReference>
<dbReference type="GO" id="GO:0005524">
    <property type="term" value="F:ATP binding"/>
    <property type="evidence" value="ECO:0007669"/>
    <property type="project" value="UniProtKB-UniRule"/>
</dbReference>
<dbReference type="PANTHER" id="PTHR47964:SF1">
    <property type="entry name" value="ATP-DEPENDENT DNA HELICASE HOMOLOG RECG, CHLOROPLASTIC"/>
    <property type="match status" value="1"/>
</dbReference>
<reference evidence="14" key="1">
    <citation type="submission" date="2018-02" db="EMBL/GenBank/DDBJ databases">
        <authorList>
            <person name="Holder M.E."/>
            <person name="Ajami N.J."/>
            <person name="Petrosino J.F."/>
        </authorList>
    </citation>
    <scope>NUCLEOTIDE SEQUENCE [LARGE SCALE GENOMIC DNA]</scope>
    <source>
        <strain evidence="14">CCUG 47711</strain>
    </source>
</reference>
<keyword evidence="14" id="KW-1185">Reference proteome</keyword>
<dbReference type="Pfam" id="PF17757">
    <property type="entry name" value="UvrB_inter"/>
    <property type="match status" value="1"/>
</dbReference>
<dbReference type="GO" id="GO:0003678">
    <property type="term" value="F:DNA helicase activity"/>
    <property type="evidence" value="ECO:0007669"/>
    <property type="project" value="TreeGrafter"/>
</dbReference>
<dbReference type="AlphaFoldDB" id="A0A2S0KLF2"/>
<dbReference type="OrthoDB" id="9804325at2"/>
<dbReference type="Gene3D" id="3.30.2060.10">
    <property type="entry name" value="Penicillin-binding protein 1b domain"/>
    <property type="match status" value="1"/>
</dbReference>
<name>A0A2S0KLF2_9FIRM</name>
<dbReference type="PROSITE" id="PS51194">
    <property type="entry name" value="HELICASE_CTER"/>
    <property type="match status" value="1"/>
</dbReference>
<dbReference type="InterPro" id="IPR027417">
    <property type="entry name" value="P-loop_NTPase"/>
</dbReference>
<evidence type="ECO:0000256" key="8">
    <source>
        <dbReference type="ARBA" id="ARBA00023204"/>
    </source>
</evidence>
<dbReference type="InterPro" id="IPR014001">
    <property type="entry name" value="Helicase_ATP-bd"/>
</dbReference>
<dbReference type="RefSeq" id="WP_106011853.1">
    <property type="nucleotide sequence ID" value="NZ_CP027226.1"/>
</dbReference>
<dbReference type="KEGG" id="fsa:C5Q98_00840"/>
<gene>
    <name evidence="9 13" type="primary">mfd</name>
    <name evidence="13" type="ORF">C5Q98_00840</name>
</gene>
<dbReference type="Gene3D" id="2.40.10.170">
    <property type="match status" value="1"/>
</dbReference>
<dbReference type="Pfam" id="PF00270">
    <property type="entry name" value="DEAD"/>
    <property type="match status" value="1"/>
</dbReference>
<dbReference type="InterPro" id="IPR041471">
    <property type="entry name" value="UvrB_inter"/>
</dbReference>
<dbReference type="GO" id="GO:0000716">
    <property type="term" value="P:transcription-coupled nucleotide-excision repair, DNA damage recognition"/>
    <property type="evidence" value="ECO:0007669"/>
    <property type="project" value="UniProtKB-UniRule"/>
</dbReference>
<dbReference type="EMBL" id="CP027226">
    <property type="protein sequence ID" value="AVM41865.1"/>
    <property type="molecule type" value="Genomic_DNA"/>
</dbReference>
<dbReference type="SMART" id="SM00490">
    <property type="entry name" value="HELICc"/>
    <property type="match status" value="1"/>
</dbReference>
<keyword evidence="8 9" id="KW-0234">DNA repair</keyword>
<keyword evidence="2 9" id="KW-0547">Nucleotide-binding</keyword>
<evidence type="ECO:0000256" key="1">
    <source>
        <dbReference type="ARBA" id="ARBA00022490"/>
    </source>
</evidence>
<dbReference type="Pfam" id="PF02559">
    <property type="entry name" value="CarD_TRCF_RID"/>
    <property type="match status" value="1"/>
</dbReference>
<evidence type="ECO:0000256" key="2">
    <source>
        <dbReference type="ARBA" id="ARBA00022741"/>
    </source>
</evidence>
<dbReference type="InterPro" id="IPR001650">
    <property type="entry name" value="Helicase_C-like"/>
</dbReference>
<evidence type="ECO:0000259" key="11">
    <source>
        <dbReference type="PROSITE" id="PS51192"/>
    </source>
</evidence>
<dbReference type="SMART" id="SM00982">
    <property type="entry name" value="TRCF"/>
    <property type="match status" value="1"/>
</dbReference>
<evidence type="ECO:0000256" key="6">
    <source>
        <dbReference type="ARBA" id="ARBA00022840"/>
    </source>
</evidence>
<feature type="domain" description="Helicase C-terminal" evidence="12">
    <location>
        <begin position="837"/>
        <end position="1003"/>
    </location>
</feature>
<dbReference type="SUPFAM" id="SSF143517">
    <property type="entry name" value="TRCF domain-like"/>
    <property type="match status" value="1"/>
</dbReference>
<keyword evidence="6 9" id="KW-0067">ATP-binding</keyword>
<comment type="function">
    <text evidence="9">Couples transcription and DNA repair by recognizing RNA polymerase (RNAP) stalled at DNA lesions. Mediates ATP-dependent release of RNAP and its truncated transcript from the DNA, and recruitment of nucleotide excision repair machinery to the damaged site.</text>
</comment>
<feature type="compositionally biased region" description="Polar residues" evidence="10">
    <location>
        <begin position="1054"/>
        <end position="1064"/>
    </location>
</feature>
<dbReference type="PANTHER" id="PTHR47964">
    <property type="entry name" value="ATP-DEPENDENT DNA HELICASE HOMOLOG RECG, CHLOROPLASTIC"/>
    <property type="match status" value="1"/>
</dbReference>
<dbReference type="HAMAP" id="MF_00969">
    <property type="entry name" value="TRCF"/>
    <property type="match status" value="1"/>
</dbReference>
<sequence length="1245" mass="141770">MLNDKAKSETKAEKINKENWIVESALIDPKFTELKDIWNLGAYKKTLAVNSKQLSHINVVGPIENHAAFILSALLLQKDDNDFAFVVASDPLQSRRLQEALKAFYPGEVLEFPAREFNLSRIESASKNEMHQRIKVISRLLETREEKLRPIVLITAAALQQRMPDMSSLLDRYIKIDLNTIMEPAELVARLSDIGYKHSEVAENAGEFSQRGDIVDLVPINADENGIRISFFDNEIEQIRLYDLESQRQFDEVNEIIISPAQEINISDEQRITLVERIKDFRDEQSENMYKKAASRDEVEAFKALCNYDIERLENNLSVEILDRWLEFIYPEKTSILDYFQELCGRAVVFELKKLQEFLDAWQASKEQQIKQLLVQGKTTTLVAENIIGKVAIMKSLDQDFQVLGFALLDGSGNGFPAAKKFAFRSLAAENYRAREDEFYEMLKERQAENKFTCIYVADDSKRDALNEKLLLNAPAAVKRLIPRALNEGFVWPDAKLAIFGTENVFGKRYKRNKRRKKNEQTIKFFSDLEIGSYVVHEDHGIGLYEGIETITTASGSKDYIKVSYAKGDSLFLPMEAIEQLSKYVGMDNRKPRLSSLGGGEWSKLKTRARDSIKKLATNIVKLYAERNRIKGYKFSEDTVWDNEFAEGFPFEETEDQLEAMEDVREDMQSDKVMDRLLIGDVGFGKTEVAFRAMFKAVSNGMQAAMLSPTTVLTQQHYENFKERAKGYPIEVAVLSRFTSKKEQQEIVKGLKNGMVDVVIGTHRLLSDDVQFKRLGVLVVDEEQRFGVDHKEKLKEKYPNVDVLSLSATPIPRTLHMSLSGIRDISLLEEPPQERREIQTFVLEYDEAIINEAIVREVGRGGQVFYLINNVKKIPEIVKHLEEKIPGLRVSIGHGQMPESQLEAIIHAFIKGESDVLVCTTIIESGIDMPNVNTLIARDADRLGLAQLYQIKGRVGRSNKQAYAFITYDGNKNLTEDAQKRLATIRDFTELGSGMKIAMRDLEVRGAGNLLGGEQHGHMEAIGYELYVQMLEEEVQLAREEAEEEEKLAADTDSAGSSVTGAEDASSQVIERSEVLSENMPLNKDFVTRIDIKLDAYLPSSLIPSEGQRMDMYKRLLDIEDIDEYYDILDELMDRYGELPEETYALADISYVESQARKMHLNRIYIDRKDIILEFSPELRPNMEALGVLLNLEKYKHKIKFIASGAGNIRWGGAAKNKKLVSANLRELFKDLEMALRVQAEKLSK</sequence>
<evidence type="ECO:0000256" key="3">
    <source>
        <dbReference type="ARBA" id="ARBA00022763"/>
    </source>
</evidence>
<dbReference type="SUPFAM" id="SSF141259">
    <property type="entry name" value="CarD-like"/>
    <property type="match status" value="1"/>
</dbReference>
<dbReference type="SMART" id="SM00487">
    <property type="entry name" value="DEXDc"/>
    <property type="match status" value="1"/>
</dbReference>
<proteinExistence type="inferred from homology"/>
<dbReference type="GO" id="GO:0006355">
    <property type="term" value="P:regulation of DNA-templated transcription"/>
    <property type="evidence" value="ECO:0007669"/>
    <property type="project" value="UniProtKB-UniRule"/>
</dbReference>
<organism evidence="13 14">
    <name type="scientific">Fastidiosipila sanguinis</name>
    <dbReference type="NCBI Taxonomy" id="236753"/>
    <lineage>
        <taxon>Bacteria</taxon>
        <taxon>Bacillati</taxon>
        <taxon>Bacillota</taxon>
        <taxon>Clostridia</taxon>
        <taxon>Eubacteriales</taxon>
        <taxon>Oscillospiraceae</taxon>
        <taxon>Fastidiosipila</taxon>
    </lineage>
</organism>
<keyword evidence="5" id="KW-0347">Helicase</keyword>
<dbReference type="InterPro" id="IPR037235">
    <property type="entry name" value="TRCF-like_C_D7"/>
</dbReference>
<dbReference type="Gene3D" id="3.40.50.300">
    <property type="entry name" value="P-loop containing nucleotide triphosphate hydrolases"/>
    <property type="match status" value="2"/>
</dbReference>
<feature type="domain" description="Helicase ATP-binding" evidence="11">
    <location>
        <begin position="667"/>
        <end position="828"/>
    </location>
</feature>
<comment type="subcellular location">
    <subcellularLocation>
        <location evidence="9">Cytoplasm</location>
    </subcellularLocation>
</comment>
<dbReference type="Gene3D" id="3.90.1150.50">
    <property type="entry name" value="Transcription-repair-coupling factor, D7 domain"/>
    <property type="match status" value="1"/>
</dbReference>
<feature type="region of interest" description="Disordered" evidence="10">
    <location>
        <begin position="1040"/>
        <end position="1064"/>
    </location>
</feature>
<evidence type="ECO:0000256" key="5">
    <source>
        <dbReference type="ARBA" id="ARBA00022806"/>
    </source>
</evidence>